<dbReference type="PANTHER" id="PTHR10174:SF213">
    <property type="entry name" value="CRAL-TRIO DOMAIN-CONTAINING PROTEIN"/>
    <property type="match status" value="1"/>
</dbReference>
<dbReference type="OrthoDB" id="8169913at2759"/>
<protein>
    <recommendedName>
        <fullName evidence="1">CRAL-TRIO domain-containing protein</fullName>
    </recommendedName>
</protein>
<dbReference type="AlphaFoldDB" id="A0A8K0CGL5"/>
<comment type="caution">
    <text evidence="2">The sequence shown here is derived from an EMBL/GenBank/DDBJ whole genome shotgun (WGS) entry which is preliminary data.</text>
</comment>
<dbReference type="InterPro" id="IPR001251">
    <property type="entry name" value="CRAL-TRIO_dom"/>
</dbReference>
<dbReference type="InterPro" id="IPR036865">
    <property type="entry name" value="CRAL-TRIO_dom_sf"/>
</dbReference>
<evidence type="ECO:0000313" key="3">
    <source>
        <dbReference type="Proteomes" id="UP000801492"/>
    </source>
</evidence>
<dbReference type="Gene3D" id="3.40.525.10">
    <property type="entry name" value="CRAL-TRIO lipid binding domain"/>
    <property type="match status" value="1"/>
</dbReference>
<keyword evidence="3" id="KW-1185">Reference proteome</keyword>
<accession>A0A8K0CGL5</accession>
<reference evidence="2" key="1">
    <citation type="submission" date="2019-08" db="EMBL/GenBank/DDBJ databases">
        <title>The genome of the North American firefly Photinus pyralis.</title>
        <authorList>
            <consortium name="Photinus pyralis genome working group"/>
            <person name="Fallon T.R."/>
            <person name="Sander Lower S.E."/>
            <person name="Weng J.-K."/>
        </authorList>
    </citation>
    <scope>NUCLEOTIDE SEQUENCE</scope>
    <source>
        <strain evidence="2">TRF0915ILg1</strain>
        <tissue evidence="2">Whole body</tissue>
    </source>
</reference>
<evidence type="ECO:0000313" key="2">
    <source>
        <dbReference type="EMBL" id="KAF2886974.1"/>
    </source>
</evidence>
<evidence type="ECO:0000259" key="1">
    <source>
        <dbReference type="PROSITE" id="PS50191"/>
    </source>
</evidence>
<proteinExistence type="predicted"/>
<feature type="domain" description="CRAL-TRIO" evidence="1">
    <location>
        <begin position="1"/>
        <end position="67"/>
    </location>
</feature>
<dbReference type="PROSITE" id="PS50191">
    <property type="entry name" value="CRAL_TRIO"/>
    <property type="match status" value="1"/>
</dbReference>
<feature type="non-terminal residue" evidence="2">
    <location>
        <position position="1"/>
    </location>
</feature>
<dbReference type="EMBL" id="VTPC01085771">
    <property type="protein sequence ID" value="KAF2886974.1"/>
    <property type="molecule type" value="Genomic_DNA"/>
</dbReference>
<dbReference type="GO" id="GO:1902936">
    <property type="term" value="F:phosphatidylinositol bisphosphate binding"/>
    <property type="evidence" value="ECO:0007669"/>
    <property type="project" value="TreeGrafter"/>
</dbReference>
<gene>
    <name evidence="2" type="ORF">ILUMI_19200</name>
</gene>
<name>A0A8K0CGL5_IGNLU</name>
<dbReference type="SUPFAM" id="SSF52087">
    <property type="entry name" value="CRAL/TRIO domain"/>
    <property type="match status" value="1"/>
</dbReference>
<dbReference type="Proteomes" id="UP000801492">
    <property type="component" value="Unassembled WGS sequence"/>
</dbReference>
<dbReference type="PANTHER" id="PTHR10174">
    <property type="entry name" value="ALPHA-TOCOPHEROL TRANSFER PROTEIN-RELATED"/>
    <property type="match status" value="1"/>
</dbReference>
<organism evidence="2 3">
    <name type="scientific">Ignelater luminosus</name>
    <name type="common">Cucubano</name>
    <name type="synonym">Pyrophorus luminosus</name>
    <dbReference type="NCBI Taxonomy" id="2038154"/>
    <lineage>
        <taxon>Eukaryota</taxon>
        <taxon>Metazoa</taxon>
        <taxon>Ecdysozoa</taxon>
        <taxon>Arthropoda</taxon>
        <taxon>Hexapoda</taxon>
        <taxon>Insecta</taxon>
        <taxon>Pterygota</taxon>
        <taxon>Neoptera</taxon>
        <taxon>Endopterygota</taxon>
        <taxon>Coleoptera</taxon>
        <taxon>Polyphaga</taxon>
        <taxon>Elateriformia</taxon>
        <taxon>Elateroidea</taxon>
        <taxon>Elateridae</taxon>
        <taxon>Agrypninae</taxon>
        <taxon>Pyrophorini</taxon>
        <taxon>Ignelater</taxon>
    </lineage>
</organism>
<sequence length="70" mass="8040">MPVRLKGLHFINVVSFMDKLLALMKPFMKQELMDILYLHTESVDSLFKFVPKECMPNEFGGLAGSILELH</sequence>
<dbReference type="GO" id="GO:0016020">
    <property type="term" value="C:membrane"/>
    <property type="evidence" value="ECO:0007669"/>
    <property type="project" value="TreeGrafter"/>
</dbReference>
<dbReference type="Pfam" id="PF00650">
    <property type="entry name" value="CRAL_TRIO"/>
    <property type="match status" value="1"/>
</dbReference>